<dbReference type="CDD" id="cd06223">
    <property type="entry name" value="PRTases_typeI"/>
    <property type="match status" value="1"/>
</dbReference>
<accession>A0A0F8YXN0</accession>
<dbReference type="SUPFAM" id="SSF53271">
    <property type="entry name" value="PRTase-like"/>
    <property type="match status" value="1"/>
</dbReference>
<gene>
    <name evidence="2" type="ORF">LCGC14_2842010</name>
</gene>
<name>A0A0F8YXN0_9ZZZZ</name>
<organism evidence="2">
    <name type="scientific">marine sediment metagenome</name>
    <dbReference type="NCBI Taxonomy" id="412755"/>
    <lineage>
        <taxon>unclassified sequences</taxon>
        <taxon>metagenomes</taxon>
        <taxon>ecological metagenomes</taxon>
    </lineage>
</organism>
<comment type="caution">
    <text evidence="2">The sequence shown here is derived from an EMBL/GenBank/DDBJ whole genome shotgun (WGS) entry which is preliminary data.</text>
</comment>
<dbReference type="Gene3D" id="3.40.50.2020">
    <property type="match status" value="1"/>
</dbReference>
<reference evidence="2" key="1">
    <citation type="journal article" date="2015" name="Nature">
        <title>Complex archaea that bridge the gap between prokaryotes and eukaryotes.</title>
        <authorList>
            <person name="Spang A."/>
            <person name="Saw J.H."/>
            <person name="Jorgensen S.L."/>
            <person name="Zaremba-Niedzwiedzka K."/>
            <person name="Martijn J."/>
            <person name="Lind A.E."/>
            <person name="van Eijk R."/>
            <person name="Schleper C."/>
            <person name="Guy L."/>
            <person name="Ettema T.J."/>
        </authorList>
    </citation>
    <scope>NUCLEOTIDE SEQUENCE</scope>
</reference>
<evidence type="ECO:0000313" key="2">
    <source>
        <dbReference type="EMBL" id="KKK78595.1"/>
    </source>
</evidence>
<dbReference type="AlphaFoldDB" id="A0A0F8YXN0"/>
<dbReference type="EMBL" id="LAZR01054423">
    <property type="protein sequence ID" value="KKK78595.1"/>
    <property type="molecule type" value="Genomic_DNA"/>
</dbReference>
<dbReference type="InterPro" id="IPR000836">
    <property type="entry name" value="PRTase_dom"/>
</dbReference>
<feature type="domain" description="Phosphoribosyltransferase" evidence="1">
    <location>
        <begin position="22"/>
        <end position="130"/>
    </location>
</feature>
<sequence>ILVSAPFTSKEGPKNKIPEHYADELAKRLNLSVVHLSDYIKFVQDKSSRKTYNVEERAVNDFSFEFKDPAKEATLKKILSNKDVILIDDVITTGETLSHLSAYLHKRLGSKIKEGHALVAVGNSRPSDRDMQRFSGKIVEQIGNKYSNREILSRTMDYFEPYTRLKMARFERMIVSPETAMSVLNTMDQDKQRIDINLLKSIERPAGRPMTKDKDFDKER</sequence>
<protein>
    <recommendedName>
        <fullName evidence="1">Phosphoribosyltransferase domain-containing protein</fullName>
    </recommendedName>
</protein>
<dbReference type="InterPro" id="IPR029057">
    <property type="entry name" value="PRTase-like"/>
</dbReference>
<feature type="non-terminal residue" evidence="2">
    <location>
        <position position="1"/>
    </location>
</feature>
<proteinExistence type="predicted"/>
<dbReference type="Pfam" id="PF00156">
    <property type="entry name" value="Pribosyltran"/>
    <property type="match status" value="1"/>
</dbReference>
<evidence type="ECO:0000259" key="1">
    <source>
        <dbReference type="Pfam" id="PF00156"/>
    </source>
</evidence>